<evidence type="ECO:0000313" key="3">
    <source>
        <dbReference type="Proteomes" id="UP001214603"/>
    </source>
</evidence>
<feature type="repeat" description="PPR" evidence="1">
    <location>
        <begin position="734"/>
        <end position="768"/>
    </location>
</feature>
<dbReference type="AlphaFoldDB" id="A0AAF0ISG7"/>
<sequence>MAPPRRVPRTAGLHAAWRTLPRAYAGPSARRRPFFAPARRPLPVFFVPRPPAWLVAHTHSASAPADGAVRTPSWTMPPSARRAMQHSWAHVSADPPATAAAAALAAAVRDAPPDAARVLGMLRDVLEHDVHPDTALVKIQAALALAYTSFLRPPAPAAPALAPALLGLAAEALVGAATDDAYELARKLLTYAQLHVGAVDLAHFRRITQHLGRRGELERVLQLTHLAAQHHPGAPDAGLTHARLLAYDGLGLDAEYRAAWHAAAPATAPTLELHAWHAASRHDAPQLAAALHALAGLGALPVSTYLVLAYAHAPLRPLLARLPRAAHASPAVLCAALVQLAHDAGGTHIPTVLALFGVPRGSAALADADVRVPREVRAALAAAGAAPVRAPTLALAATWCARHARPELALDLFDAALHAAPDARPRAVVEEHQTPAHRSADHAALQHAAAGVVRACTAAGAPRAAAAFAAHVVGTPRDAEHALCAREAALVARIAHLPRGVVERGSAGTAALLACAGALEDAAYARAVLCDAAAHGLKPNGRVRRALARLLLHSAAGHYAEMQRLQHALVQHAPWAGGAAPEGADPAAARLAKLRAALSSLGFEEHAQLARLQGVRQQSAAGARAVHAETREASYEWVRDTPLQPAAHEPWSTVPPVRAAERTPLAHAARLRLCAAQGDADGAQAAFRALLDADVRPSAMHLVPLVQSLCRAQRTAEAQWLLRVALPAWDVAPTHAMYAALLQALAHAGDWRGVQRELAEMGRAGLAPDAALGDALALARQRQPAGGAREGGVPACAGAPSAAPAPSAPATEATAAALAPHAAAVTQHFQRRMHARDYLGAQRFYAACLRHGLRPHYSHRRMLKRAGNYVQKLLRRAPHAAELHEALRLQQANARASAFATHPAGRAHVAAQRRYRRALLELVRDVISGRLEQAARLYTPTPTRSAACACAEGYDARAPT</sequence>
<accession>A0AAF0ISG7</accession>
<dbReference type="InterPro" id="IPR011990">
    <property type="entry name" value="TPR-like_helical_dom_sf"/>
</dbReference>
<dbReference type="EMBL" id="CP119934">
    <property type="protein sequence ID" value="WFD02149.1"/>
    <property type="molecule type" value="Genomic_DNA"/>
</dbReference>
<dbReference type="InterPro" id="IPR002885">
    <property type="entry name" value="PPR_rpt"/>
</dbReference>
<keyword evidence="3" id="KW-1185">Reference proteome</keyword>
<organism evidence="2 3">
    <name type="scientific">Malassezia obtusa</name>
    <dbReference type="NCBI Taxonomy" id="76774"/>
    <lineage>
        <taxon>Eukaryota</taxon>
        <taxon>Fungi</taxon>
        <taxon>Dikarya</taxon>
        <taxon>Basidiomycota</taxon>
        <taxon>Ustilaginomycotina</taxon>
        <taxon>Malasseziomycetes</taxon>
        <taxon>Malasseziales</taxon>
        <taxon>Malasseziaceae</taxon>
        <taxon>Malassezia</taxon>
    </lineage>
</organism>
<gene>
    <name evidence="2" type="ORF">MOBT1_000830</name>
</gene>
<evidence type="ECO:0000256" key="1">
    <source>
        <dbReference type="PROSITE-ProRule" id="PRU00708"/>
    </source>
</evidence>
<evidence type="ECO:0000313" key="2">
    <source>
        <dbReference type="EMBL" id="WFD02149.1"/>
    </source>
</evidence>
<reference evidence="2" key="1">
    <citation type="submission" date="2023-03" db="EMBL/GenBank/DDBJ databases">
        <title>Mating type loci evolution in Malassezia.</title>
        <authorList>
            <person name="Coelho M.A."/>
        </authorList>
    </citation>
    <scope>NUCLEOTIDE SEQUENCE</scope>
    <source>
        <strain evidence="2">CBS 7876</strain>
    </source>
</reference>
<protein>
    <submittedName>
        <fullName evidence="2">Uncharacterized protein</fullName>
    </submittedName>
</protein>
<dbReference type="PROSITE" id="PS51375">
    <property type="entry name" value="PPR"/>
    <property type="match status" value="1"/>
</dbReference>
<proteinExistence type="predicted"/>
<name>A0AAF0ISG7_9BASI</name>
<dbReference type="Proteomes" id="UP001214603">
    <property type="component" value="Chromosome 1"/>
</dbReference>
<dbReference type="Gene3D" id="1.25.40.10">
    <property type="entry name" value="Tetratricopeptide repeat domain"/>
    <property type="match status" value="1"/>
</dbReference>